<dbReference type="Gene3D" id="3.30.1130.10">
    <property type="match status" value="1"/>
</dbReference>
<evidence type="ECO:0000256" key="2">
    <source>
        <dbReference type="ARBA" id="ARBA00001353"/>
    </source>
</evidence>
<evidence type="ECO:0000256" key="6">
    <source>
        <dbReference type="ARBA" id="ARBA00009640"/>
    </source>
</evidence>
<evidence type="ECO:0000256" key="11">
    <source>
        <dbReference type="ARBA" id="ARBA00022909"/>
    </source>
</evidence>
<dbReference type="InterPro" id="IPR006157">
    <property type="entry name" value="FolB_dom"/>
</dbReference>
<dbReference type="OrthoDB" id="9808041at2"/>
<evidence type="ECO:0000256" key="12">
    <source>
        <dbReference type="ARBA" id="ARBA00023239"/>
    </source>
</evidence>
<comment type="catalytic activity">
    <reaction evidence="1">
        <text>6-hydroxymethyl-7,8-dihydropterin + ATP = (7,8-dihydropterin-6-yl)methyl diphosphate + AMP + H(+)</text>
        <dbReference type="Rhea" id="RHEA:11412"/>
        <dbReference type="ChEBI" id="CHEBI:15378"/>
        <dbReference type="ChEBI" id="CHEBI:30616"/>
        <dbReference type="ChEBI" id="CHEBI:44841"/>
        <dbReference type="ChEBI" id="CHEBI:72950"/>
        <dbReference type="ChEBI" id="CHEBI:456215"/>
        <dbReference type="EC" id="2.7.6.3"/>
    </reaction>
</comment>
<dbReference type="InterPro" id="IPR043133">
    <property type="entry name" value="GTP-CH-I_C/QueF"/>
</dbReference>
<gene>
    <name evidence="15" type="ORF">BSTEL_1429</name>
</gene>
<dbReference type="eggNOG" id="COG0801">
    <property type="taxonomic scope" value="Bacteria"/>
</dbReference>
<evidence type="ECO:0000256" key="8">
    <source>
        <dbReference type="ARBA" id="ARBA00022741"/>
    </source>
</evidence>
<evidence type="ECO:0000259" key="14">
    <source>
        <dbReference type="SMART" id="SM00905"/>
    </source>
</evidence>
<dbReference type="PANTHER" id="PTHR43071">
    <property type="entry name" value="2-AMINO-4-HYDROXY-6-HYDROXYMETHYLDIHYDROPTERIDINE PYROPHOSPHOKINASE"/>
    <property type="match status" value="1"/>
</dbReference>
<dbReference type="STRING" id="762211.BSTEL_1429"/>
<dbReference type="EC" id="2.7.6.3" evidence="13"/>
<organism evidence="15 16">
    <name type="scientific">Bifidobacterium stellenboschense</name>
    <dbReference type="NCBI Taxonomy" id="762211"/>
    <lineage>
        <taxon>Bacteria</taxon>
        <taxon>Bacillati</taxon>
        <taxon>Actinomycetota</taxon>
        <taxon>Actinomycetes</taxon>
        <taxon>Bifidobacteriales</taxon>
        <taxon>Bifidobacteriaceae</taxon>
        <taxon>Bifidobacterium</taxon>
    </lineage>
</organism>
<keyword evidence="12 13" id="KW-0456">Lyase</keyword>
<dbReference type="RefSeq" id="WP_034525830.1">
    <property type="nucleotide sequence ID" value="NZ_JGZP01000002.1"/>
</dbReference>
<dbReference type="GO" id="GO:0005524">
    <property type="term" value="F:ATP binding"/>
    <property type="evidence" value="ECO:0007669"/>
    <property type="project" value="UniProtKB-KW"/>
</dbReference>
<dbReference type="SUPFAM" id="SSF55083">
    <property type="entry name" value="6-hydroxymethyl-7,8-dihydropterin pyrophosphokinase, HPPK"/>
    <property type="match status" value="2"/>
</dbReference>
<dbReference type="CDD" id="cd00483">
    <property type="entry name" value="HPPK"/>
    <property type="match status" value="1"/>
</dbReference>
<dbReference type="InterPro" id="IPR006156">
    <property type="entry name" value="Dihydroneopterin_aldolase"/>
</dbReference>
<accession>A0A087E0J9</accession>
<dbReference type="EMBL" id="JGZP01000002">
    <property type="protein sequence ID" value="KFJ01300.1"/>
    <property type="molecule type" value="Genomic_DNA"/>
</dbReference>
<dbReference type="GO" id="GO:0003848">
    <property type="term" value="F:2-amino-4-hydroxy-6-hydroxymethyldihydropteridine diphosphokinase activity"/>
    <property type="evidence" value="ECO:0007669"/>
    <property type="project" value="UniProtKB-EC"/>
</dbReference>
<dbReference type="GO" id="GO:0046656">
    <property type="term" value="P:folic acid biosynthetic process"/>
    <property type="evidence" value="ECO:0007669"/>
    <property type="project" value="UniProtKB-UniRule"/>
</dbReference>
<comment type="caution">
    <text evidence="15">The sequence shown here is derived from an EMBL/GenBank/DDBJ whole genome shotgun (WGS) entry which is preliminary data.</text>
</comment>
<comment type="similarity">
    <text evidence="5 13">Belongs to the DHNA family.</text>
</comment>
<evidence type="ECO:0000256" key="10">
    <source>
        <dbReference type="ARBA" id="ARBA00022840"/>
    </source>
</evidence>
<dbReference type="NCBIfam" id="TIGR00525">
    <property type="entry name" value="folB"/>
    <property type="match status" value="1"/>
</dbReference>
<comment type="pathway">
    <text evidence="3 13">Cofactor biosynthesis; tetrahydrofolate biosynthesis; 2-amino-4-hydroxy-6-hydroxymethyl-7,8-dihydropteridine diphosphate from 7,8-dihydroneopterin triphosphate: step 3/4.</text>
</comment>
<dbReference type="eggNOG" id="COG1539">
    <property type="taxonomic scope" value="Bacteria"/>
</dbReference>
<dbReference type="UniPathway" id="UPA00077">
    <property type="reaction ID" value="UER00154"/>
</dbReference>
<keyword evidence="8" id="KW-0547">Nucleotide-binding</keyword>
<feature type="domain" description="Dihydroneopterin aldolase/epimerase" evidence="14">
    <location>
        <begin position="4"/>
        <end position="116"/>
    </location>
</feature>
<keyword evidence="10" id="KW-0067">ATP-binding</keyword>
<evidence type="ECO:0000256" key="3">
    <source>
        <dbReference type="ARBA" id="ARBA00005013"/>
    </source>
</evidence>
<reference evidence="15 16" key="1">
    <citation type="submission" date="2014-03" db="EMBL/GenBank/DDBJ databases">
        <title>Genomics of Bifidobacteria.</title>
        <authorList>
            <person name="Ventura M."/>
            <person name="Milani C."/>
            <person name="Lugli G.A."/>
        </authorList>
    </citation>
    <scope>NUCLEOTIDE SEQUENCE [LARGE SCALE GENOMIC DNA]</scope>
    <source>
        <strain evidence="15 16">DSM 23968</strain>
    </source>
</reference>
<evidence type="ECO:0000256" key="4">
    <source>
        <dbReference type="ARBA" id="ARBA00005051"/>
    </source>
</evidence>
<dbReference type="InterPro" id="IPR035907">
    <property type="entry name" value="Hppk_sf"/>
</dbReference>
<dbReference type="Pfam" id="PF02152">
    <property type="entry name" value="FolB"/>
    <property type="match status" value="1"/>
</dbReference>
<comment type="function">
    <text evidence="13">Catalyzes the conversion of 7,8-dihydroneopterin to 6-hydroxymethyl-7,8-dihydropterin.</text>
</comment>
<dbReference type="SMART" id="SM00905">
    <property type="entry name" value="FolB"/>
    <property type="match status" value="1"/>
</dbReference>
<dbReference type="Pfam" id="PF01288">
    <property type="entry name" value="HPPK"/>
    <property type="match status" value="2"/>
</dbReference>
<dbReference type="GO" id="GO:0046654">
    <property type="term" value="P:tetrahydrofolate biosynthetic process"/>
    <property type="evidence" value="ECO:0007669"/>
    <property type="project" value="UniProtKB-UniRule"/>
</dbReference>
<evidence type="ECO:0000256" key="9">
    <source>
        <dbReference type="ARBA" id="ARBA00022777"/>
    </source>
</evidence>
<dbReference type="GO" id="GO:0016301">
    <property type="term" value="F:kinase activity"/>
    <property type="evidence" value="ECO:0007669"/>
    <property type="project" value="UniProtKB-KW"/>
</dbReference>
<name>A0A087E0J9_9BIFI</name>
<dbReference type="InterPro" id="IPR000550">
    <property type="entry name" value="Hppk"/>
</dbReference>
<evidence type="ECO:0000256" key="5">
    <source>
        <dbReference type="ARBA" id="ARBA00005708"/>
    </source>
</evidence>
<keyword evidence="16" id="KW-1185">Reference proteome</keyword>
<evidence type="ECO:0000313" key="16">
    <source>
        <dbReference type="Proteomes" id="UP000029004"/>
    </source>
</evidence>
<dbReference type="Gene3D" id="3.30.70.560">
    <property type="entry name" value="7,8-Dihydro-6-hydroxymethylpterin-pyrophosphokinase HPPK"/>
    <property type="match status" value="2"/>
</dbReference>
<dbReference type="Proteomes" id="UP000029004">
    <property type="component" value="Unassembled WGS sequence"/>
</dbReference>
<dbReference type="SUPFAM" id="SSF55620">
    <property type="entry name" value="Tetrahydrobiopterin biosynthesis enzymes-like"/>
    <property type="match status" value="1"/>
</dbReference>
<evidence type="ECO:0000256" key="13">
    <source>
        <dbReference type="RuleBase" id="RU362079"/>
    </source>
</evidence>
<evidence type="ECO:0000256" key="1">
    <source>
        <dbReference type="ARBA" id="ARBA00000198"/>
    </source>
</evidence>
<sequence length="573" mass="59213">MDTITLTGVRANGTHGVLDFEHERAQPFVVDVTLHLDLAAAGRSDALGDTVDYGRAAKAIVAVIEGDHVDLIEKLAQDIADRLLAIEPIRTVDVTVHKPHAPITVPFDDVAVSITRSREVAGNGVADGAGASASHRVVIALGGNQGDVAATMRDAVRRIDALDGTQVTGVSPLYRTAAWGMADGTPDFLNAVVEATTTLEARTLLDALQRIERDHGRTRETHWSSRTLDLDIIDYDGVESDAADLTLPHPRAWQRAFVLVPWAALDPHADLPGLHGGPVDELAEGLLAEADGVEPPVELVAHDWMSGGVAADGVGVGSLTGKAVSDETPDAASSCGMQAWQATGKAVSDETLDAVAGASVAVAGVSVGGGNAADDTVNGTVNGAVNDTANDTVSGVVSGVVSSDVNGAADDFADGATVPLKAVISMDSTSTDAERLFREAIVAIDGLPGNQVDGISPLYHVSNFDGPDAMSAVIQIETKLGARALIASLGDIEGTHDGAIDLNLVDMEHVTADEPDCRVPWPSAKTHASVLAPWMDMDPNATLGGDPVSFLLAMAPDAGMVGMLSDNWIIGAK</sequence>
<keyword evidence="7 15" id="KW-0808">Transferase</keyword>
<dbReference type="EC" id="4.1.2.25" evidence="13"/>
<dbReference type="NCBIfam" id="TIGR01498">
    <property type="entry name" value="folK"/>
    <property type="match status" value="1"/>
</dbReference>
<dbReference type="FunFam" id="3.30.1130.10:FF:000003">
    <property type="entry name" value="7,8-dihydroneopterin aldolase"/>
    <property type="match status" value="1"/>
</dbReference>
<evidence type="ECO:0000313" key="15">
    <source>
        <dbReference type="EMBL" id="KFJ01300.1"/>
    </source>
</evidence>
<comment type="pathway">
    <text evidence="4">Cofactor biosynthesis; tetrahydrofolate biosynthesis; 2-amino-4-hydroxy-6-hydroxymethyl-7,8-dihydropteridine diphosphate from 7,8-dihydroneopterin triphosphate: step 4/4.</text>
</comment>
<dbReference type="PANTHER" id="PTHR43071:SF1">
    <property type="entry name" value="2-AMINO-4-HYDROXY-6-HYDROXYMETHYLDIHYDROPTERIDINE PYROPHOSPHOKINASE"/>
    <property type="match status" value="1"/>
</dbReference>
<keyword evidence="9 15" id="KW-0418">Kinase</keyword>
<dbReference type="GO" id="GO:0004150">
    <property type="term" value="F:dihydroneopterin aldolase activity"/>
    <property type="evidence" value="ECO:0007669"/>
    <property type="project" value="UniProtKB-UniRule"/>
</dbReference>
<proteinExistence type="inferred from homology"/>
<keyword evidence="11 13" id="KW-0289">Folate biosynthesis</keyword>
<comment type="similarity">
    <text evidence="6">In the N-terminal section; belongs to the DHNA family.</text>
</comment>
<protein>
    <recommendedName>
        <fullName evidence="13">Bifunctional folate synthesis protein</fullName>
    </recommendedName>
    <domain>
        <recommendedName>
            <fullName evidence="13">Dihydroneopterin aldolase</fullName>
            <shortName evidence="13">DHNA</shortName>
            <ecNumber evidence="13">4.1.2.25</ecNumber>
        </recommendedName>
        <alternativeName>
            <fullName evidence="13">7,8-dihydroneopterin aldolase</fullName>
        </alternativeName>
    </domain>
    <domain>
        <recommendedName>
            <fullName evidence="13">2-amino-4-hydroxy-6-hydroxymethyldihydropteridine pyrophosphokinase</fullName>
            <ecNumber evidence="13">2.7.6.3</ecNumber>
        </recommendedName>
        <alternativeName>
            <fullName evidence="13">6-hydroxymethyl-7,8-dihydropterin pyrophosphokinase</fullName>
            <shortName evidence="13">PPPK</shortName>
        </alternativeName>
        <alternativeName>
            <fullName evidence="13">7,8-dihydro-6-hydroxymethylpterin pyrophosphokinase</fullName>
            <shortName evidence="13">HPPK</shortName>
        </alternativeName>
    </domain>
</protein>
<comment type="catalytic activity">
    <reaction evidence="2 13">
        <text>7,8-dihydroneopterin = 6-hydroxymethyl-7,8-dihydropterin + glycolaldehyde</text>
        <dbReference type="Rhea" id="RHEA:10540"/>
        <dbReference type="ChEBI" id="CHEBI:17001"/>
        <dbReference type="ChEBI" id="CHEBI:17071"/>
        <dbReference type="ChEBI" id="CHEBI:44841"/>
        <dbReference type="EC" id="4.1.2.25"/>
    </reaction>
</comment>
<evidence type="ECO:0000256" key="7">
    <source>
        <dbReference type="ARBA" id="ARBA00022679"/>
    </source>
</evidence>
<dbReference type="CDD" id="cd00534">
    <property type="entry name" value="DHNA_DHNTPE"/>
    <property type="match status" value="1"/>
</dbReference>
<dbReference type="NCBIfam" id="TIGR00526">
    <property type="entry name" value="folB_dom"/>
    <property type="match status" value="1"/>
</dbReference>
<dbReference type="AlphaFoldDB" id="A0A087E0J9"/>